<name>A0ACC0L0A6_CHOFU</name>
<gene>
    <name evidence="1" type="ORF">MSG28_005799</name>
</gene>
<accession>A0ACC0L0A6</accession>
<proteinExistence type="predicted"/>
<keyword evidence="2" id="KW-1185">Reference proteome</keyword>
<evidence type="ECO:0000313" key="2">
    <source>
        <dbReference type="Proteomes" id="UP001064048"/>
    </source>
</evidence>
<dbReference type="EMBL" id="CM046109">
    <property type="protein sequence ID" value="KAI8442218.1"/>
    <property type="molecule type" value="Genomic_DNA"/>
</dbReference>
<sequence length="2019" mass="220977">MEPSKEAIAVRIARLNRQILGKVTAGTSTFSKRTIEREALLDALTVLYDECNDDPIKKSDELVRSFVDKYRSTVAELRRIRVCISDFEIIQTIGRGQFGDVHMVREKETCDVYALKCVRKELARRRPGSAEDEREVLTSSTGPWTPKLQYAFQDNSNLYLVMELCSGGDLAGLVGRRHHPLSERAAAFYVASVAHALKALHQLGFVHRDLKPHNILLDRCGHVKLADFGSVARLSSGEAAPAPATADYVAPELLAAAACAARHAVCLECCRGVVHTAVVGSLGLASACDYWSLGVIAFELVTLRRPFSSGDGDSVAQVLSNIQKYERSEHAEPPFEAPPDGPSDDWRALVRGLLRVQPSRRFNYLDTLQHASLAHLSVHSIRDQPPPWVPLTRGPEDASHFAPPPRSPPPPDAAPFRARPPFAGQLPFIGYSYVAPDDKDDSGSSMGFSTSSHDSTAIDLATFKSAEKLAATRAREILSLQGKLAAAEAAAGAAAERARRAADDDAERTRARLQAEITALSLQNKRLERQIEIEKEERMALERTNQELMSAASERNSSELRVAQQQASELACERDSLRNGIARLEARVSEMQSECARAIADADSARAQHKHYKAILEQAQQLRHRTITEINVRAIDTIAKERALRRQTLSGGEAETREAGARAAAAEATAARETRAREQLEKRLVEAEAESRSLRVELEDARRELAAVQESLGEKQRVATASTDQLKEAQLQLTHERVRASTLQAQLQELQRRLEEAASREAALEDQCSRTEARFNERLDAADARAAAALQDDARHREKVSTLEQLVRQLEREVTALEARGGGCGCGGAGGDSPRGSPCKGSDTESLADAAPHAAVLREQLQRAETQLQARADEMAALRQEARTANLARWRKEREFNDLSVEAKTTARDLKRAEERLSTVTEARRTAERKATELKNELDALKPQYEEATKEAARVKELLEKLQKQHETAQAEVDRSRNDIRKLKSELQYSEKRRMHAEDQEEQSSRERGQLRDELTELRAHANELAQSARSESVVISHRTFTHDAKMSFKHAKMNIFANISDFQYRSKRKTNEKPPVRPKPAYLRNWCGLGAFARRSRDGAWARRLRHALAADLLQGRCQAADFALAAFNNYFDTNNKALQEACSLLEEQLIDLEKLSDIHEIKNKDLETEVQRMRAELSCVAERLANAERAAAEQSAAAALAQHQHGAARDQARHSGAQLQRLRERLENREARVAELESVVASLEGSRSAAEAALGAAARRVRDLQEECAALRTRAHDHHAAALQLQAQLADKQEEVASAREAADAATAWWRTRETKADATLRQQAKLIDFLQAKVEEAGRKKCSLSNKLFGRSGRRPAASPPLRRANRELREEVDRLRAKLAASNAANSENFPPTPRREKPKPVVNSVKSIDTPDGAQDSSLQIVWKDGSRERMRARAADGALLLGAGEQLLRARLDAPAAPGLPHNEASRAFAISIESCGRGRSAAAAAVCSDMASRAAWLARLAPPPSAARPAGFAPDVLKQCPVMPVTALYFSNNSVAIGCSDGLHSLRGPVRLEAAGAGTRAPGVAAGALCGARALLAAGGALWHGSAPALDSALKRAPNLKPSFTVAKVKLTDNTAPHLLRAMTGDNEGTCAAACGRRVSLLRLEPASGEYRVARALTLDRAPASLLLTPAALYIAGDRPLRVNLPSGALETFAADDLTVAAAAKKKSPPKAILLVKPDPLEILLCYAECGVFVDGNGKRTRNDDPKWSSAVTEFEYVNPFLYAVGEDLVTIVHINDEAYRAPPCTCDTHSLASTASESYLPEVFTLKLSEPALLGTTANGVILRTKHEDGGYEVVAVEGMAAFKSIGASLESLDSVSDTKGSTTDLMQPDLQHDVSQDSVEATTGFLADIRKRARQLREKNRKEEDQIRMQMQALTPDDVIKEILTTEVGLKRVAGNRQSPPVTSEFDSDSESGSEGETDTDDKCAAALCAEMFTRQTKYKTAGIRQGTRKSLKILEQARIWDFVGIPTQV</sequence>
<reference evidence="1 2" key="1">
    <citation type="journal article" date="2022" name="Genome Biol. Evol.">
        <title>The Spruce Budworm Genome: Reconstructing the Evolutionary History of Antifreeze Proteins.</title>
        <authorList>
            <person name="Beliveau C."/>
            <person name="Gagne P."/>
            <person name="Picq S."/>
            <person name="Vernygora O."/>
            <person name="Keeling C.I."/>
            <person name="Pinkney K."/>
            <person name="Doucet D."/>
            <person name="Wen F."/>
            <person name="Johnston J.S."/>
            <person name="Maaroufi H."/>
            <person name="Boyle B."/>
            <person name="Laroche J."/>
            <person name="Dewar K."/>
            <person name="Juretic N."/>
            <person name="Blackburn G."/>
            <person name="Nisole A."/>
            <person name="Brunet B."/>
            <person name="Brandao M."/>
            <person name="Lumley L."/>
            <person name="Duan J."/>
            <person name="Quan G."/>
            <person name="Lucarotti C.J."/>
            <person name="Roe A.D."/>
            <person name="Sperling F.A.H."/>
            <person name="Levesque R.C."/>
            <person name="Cusson M."/>
        </authorList>
    </citation>
    <scope>NUCLEOTIDE SEQUENCE [LARGE SCALE GENOMIC DNA]</scope>
    <source>
        <strain evidence="1">Glfc:IPQL:Cfum</strain>
    </source>
</reference>
<dbReference type="Proteomes" id="UP001064048">
    <property type="component" value="Chromosome 9"/>
</dbReference>
<organism evidence="1 2">
    <name type="scientific">Choristoneura fumiferana</name>
    <name type="common">Spruce budworm moth</name>
    <name type="synonym">Archips fumiferana</name>
    <dbReference type="NCBI Taxonomy" id="7141"/>
    <lineage>
        <taxon>Eukaryota</taxon>
        <taxon>Metazoa</taxon>
        <taxon>Ecdysozoa</taxon>
        <taxon>Arthropoda</taxon>
        <taxon>Hexapoda</taxon>
        <taxon>Insecta</taxon>
        <taxon>Pterygota</taxon>
        <taxon>Neoptera</taxon>
        <taxon>Endopterygota</taxon>
        <taxon>Lepidoptera</taxon>
        <taxon>Glossata</taxon>
        <taxon>Ditrysia</taxon>
        <taxon>Tortricoidea</taxon>
        <taxon>Tortricidae</taxon>
        <taxon>Tortricinae</taxon>
        <taxon>Choristoneura</taxon>
    </lineage>
</organism>
<comment type="caution">
    <text evidence="1">The sequence shown here is derived from an EMBL/GenBank/DDBJ whole genome shotgun (WGS) entry which is preliminary data.</text>
</comment>
<evidence type="ECO:0000313" key="1">
    <source>
        <dbReference type="EMBL" id="KAI8442218.1"/>
    </source>
</evidence>
<protein>
    <submittedName>
        <fullName evidence="1">Uncharacterized protein</fullName>
    </submittedName>
</protein>